<evidence type="ECO:0000256" key="7">
    <source>
        <dbReference type="ARBA" id="ARBA00023136"/>
    </source>
</evidence>
<evidence type="ECO:0000256" key="1">
    <source>
        <dbReference type="ARBA" id="ARBA00004571"/>
    </source>
</evidence>
<keyword evidence="6 11" id="KW-0798">TonB box</keyword>
<evidence type="ECO:0000256" key="11">
    <source>
        <dbReference type="RuleBase" id="RU003357"/>
    </source>
</evidence>
<proteinExistence type="inferred from homology"/>
<dbReference type="GO" id="GO:0044718">
    <property type="term" value="P:siderophore transmembrane transport"/>
    <property type="evidence" value="ECO:0007669"/>
    <property type="project" value="TreeGrafter"/>
</dbReference>
<dbReference type="InterPro" id="IPR000531">
    <property type="entry name" value="Beta-barrel_TonB"/>
</dbReference>
<dbReference type="Pfam" id="PF07715">
    <property type="entry name" value="Plug"/>
    <property type="match status" value="1"/>
</dbReference>
<evidence type="ECO:0000256" key="4">
    <source>
        <dbReference type="ARBA" id="ARBA00022692"/>
    </source>
</evidence>
<dbReference type="CDD" id="cd01347">
    <property type="entry name" value="ligand_gated_channel"/>
    <property type="match status" value="1"/>
</dbReference>
<evidence type="ECO:0000256" key="3">
    <source>
        <dbReference type="ARBA" id="ARBA00022452"/>
    </source>
</evidence>
<dbReference type="PANTHER" id="PTHR30069">
    <property type="entry name" value="TONB-DEPENDENT OUTER MEMBRANE RECEPTOR"/>
    <property type="match status" value="1"/>
</dbReference>
<dbReference type="GO" id="GO:0015344">
    <property type="term" value="F:siderophore uptake transmembrane transporter activity"/>
    <property type="evidence" value="ECO:0007669"/>
    <property type="project" value="TreeGrafter"/>
</dbReference>
<evidence type="ECO:0000259" key="15">
    <source>
        <dbReference type="Pfam" id="PF07715"/>
    </source>
</evidence>
<feature type="chain" id="PRO_5038786163" evidence="13">
    <location>
        <begin position="28"/>
        <end position="691"/>
    </location>
</feature>
<dbReference type="Pfam" id="PF00593">
    <property type="entry name" value="TonB_dep_Rec_b-barrel"/>
    <property type="match status" value="1"/>
</dbReference>
<feature type="compositionally biased region" description="Polar residues" evidence="12">
    <location>
        <begin position="255"/>
        <end position="264"/>
    </location>
</feature>
<evidence type="ECO:0000256" key="2">
    <source>
        <dbReference type="ARBA" id="ARBA00022448"/>
    </source>
</evidence>
<keyword evidence="5 13" id="KW-0732">Signal</keyword>
<dbReference type="InterPro" id="IPR037066">
    <property type="entry name" value="Plug_dom_sf"/>
</dbReference>
<dbReference type="EMBL" id="FMJE01000003">
    <property type="protein sequence ID" value="SCM81182.1"/>
    <property type="molecule type" value="Genomic_DNA"/>
</dbReference>
<gene>
    <name evidence="16" type="ORF">KL86SPO_31361</name>
</gene>
<evidence type="ECO:0000313" key="16">
    <source>
        <dbReference type="EMBL" id="SCM81182.1"/>
    </source>
</evidence>
<feature type="signal peptide" evidence="13">
    <location>
        <begin position="1"/>
        <end position="27"/>
    </location>
</feature>
<organism evidence="16">
    <name type="scientific">uncultured Sporomusa sp</name>
    <dbReference type="NCBI Taxonomy" id="307249"/>
    <lineage>
        <taxon>Bacteria</taxon>
        <taxon>Bacillati</taxon>
        <taxon>Bacillota</taxon>
        <taxon>Negativicutes</taxon>
        <taxon>Selenomonadales</taxon>
        <taxon>Sporomusaceae</taxon>
        <taxon>Sporomusa</taxon>
        <taxon>environmental samples</taxon>
    </lineage>
</organism>
<keyword evidence="9 10" id="KW-0998">Cell outer membrane</keyword>
<evidence type="ECO:0000256" key="13">
    <source>
        <dbReference type="SAM" id="SignalP"/>
    </source>
</evidence>
<dbReference type="SUPFAM" id="SSF56935">
    <property type="entry name" value="Porins"/>
    <property type="match status" value="1"/>
</dbReference>
<evidence type="ECO:0000256" key="9">
    <source>
        <dbReference type="ARBA" id="ARBA00023237"/>
    </source>
</evidence>
<keyword evidence="7 10" id="KW-0472">Membrane</keyword>
<dbReference type="InterPro" id="IPR012910">
    <property type="entry name" value="Plug_dom"/>
</dbReference>
<keyword evidence="3 10" id="KW-1134">Transmembrane beta strand</keyword>
<comment type="subcellular location">
    <subcellularLocation>
        <location evidence="1 10">Cell outer membrane</location>
        <topology evidence="1 10">Multi-pass membrane protein</topology>
    </subcellularLocation>
</comment>
<dbReference type="AlphaFoldDB" id="A0A212LUI3"/>
<dbReference type="Gene3D" id="2.170.130.10">
    <property type="entry name" value="TonB-dependent receptor, plug domain"/>
    <property type="match status" value="1"/>
</dbReference>
<evidence type="ECO:0000259" key="14">
    <source>
        <dbReference type="Pfam" id="PF00593"/>
    </source>
</evidence>
<dbReference type="InterPro" id="IPR036942">
    <property type="entry name" value="Beta-barrel_TonB_sf"/>
</dbReference>
<comment type="similarity">
    <text evidence="10 11">Belongs to the TonB-dependent receptor family.</text>
</comment>
<keyword evidence="8 16" id="KW-0675">Receptor</keyword>
<evidence type="ECO:0000256" key="5">
    <source>
        <dbReference type="ARBA" id="ARBA00022729"/>
    </source>
</evidence>
<dbReference type="RefSeq" id="WP_083945409.1">
    <property type="nucleotide sequence ID" value="NZ_LT608335.1"/>
</dbReference>
<sequence>MRENFKKRMIPPVLAVCLLSSFQLATAQEVDEATLEGVEVHSTSLEKYQVTTAVITAEKIKETGARNLAEALEAVPGLYMATADKNARLVRIRGAATDQTRVYIDGLPVFPLSGIASNSASDLAGIPVDNIEKIEIIKGPGPVQYGTDYKGGVILITTKDGKGPGQFQLNLAAGSDKRFDHSISYRGSDDNASYSFAAGKSKGDGYLRHSEFDKEYFDGKIKWKLGEGQNLTISGWYMNTDRDIANGIDQETGKETSATGNKWSGDTFLDQAGIPDPNQSKPDKNSTTDVKDWKYRDFKQTNIAVQYDQKVNDRFKYDVKVYHVTDRNTLQVTNGNNVKLGVNTKKNPQLYSSDWTSSGNGLELTADWQAARNNTVTFGAKYSKLDWDASENRSLNPGGITDGGSDKRIGYYLQDSWQLDSKTNLTAGVRHDKVTQAFDNIPGKTPAELADIDDSTTDPVFNLTHQLDEKNTLRFSAGKTHNFVTAKQANANRKAGYAVPGTEKATNQEIGWKHKLNEKASLDIAIFKNDIDNRIDRLPGKTEYRNIAKTEIRGVELEYNQQISKRLKGFVNYTYLKAEDTNAGVTTDAANLPDSMFNYGATYTVDKLQATLIGHYFGNVSNTDVSTPNNYGNIYKKLDSYHTVDLNFNYQENDNLSYYLHINNLFDTKYWDKYDERGDGINFMAGISMKM</sequence>
<feature type="domain" description="TonB-dependent receptor plug" evidence="15">
    <location>
        <begin position="47"/>
        <end position="153"/>
    </location>
</feature>
<protein>
    <submittedName>
        <fullName evidence="16">TonB-dependent receptor</fullName>
    </submittedName>
</protein>
<feature type="domain" description="TonB-dependent receptor-like beta-barrel" evidence="14">
    <location>
        <begin position="252"/>
        <end position="665"/>
    </location>
</feature>
<evidence type="ECO:0000256" key="12">
    <source>
        <dbReference type="SAM" id="MobiDB-lite"/>
    </source>
</evidence>
<dbReference type="PROSITE" id="PS52016">
    <property type="entry name" value="TONB_DEPENDENT_REC_3"/>
    <property type="match status" value="1"/>
</dbReference>
<feature type="region of interest" description="Disordered" evidence="12">
    <location>
        <begin position="252"/>
        <end position="289"/>
    </location>
</feature>
<keyword evidence="2 10" id="KW-0813">Transport</keyword>
<accession>A0A212LUI3</accession>
<evidence type="ECO:0000256" key="8">
    <source>
        <dbReference type="ARBA" id="ARBA00023170"/>
    </source>
</evidence>
<dbReference type="Gene3D" id="2.40.170.20">
    <property type="entry name" value="TonB-dependent receptor, beta-barrel domain"/>
    <property type="match status" value="1"/>
</dbReference>
<evidence type="ECO:0000256" key="6">
    <source>
        <dbReference type="ARBA" id="ARBA00023077"/>
    </source>
</evidence>
<keyword evidence="4 10" id="KW-0812">Transmembrane</keyword>
<evidence type="ECO:0000256" key="10">
    <source>
        <dbReference type="PROSITE-ProRule" id="PRU01360"/>
    </source>
</evidence>
<name>A0A212LUI3_9FIRM</name>
<dbReference type="PANTHER" id="PTHR30069:SF29">
    <property type="entry name" value="HEMOGLOBIN AND HEMOGLOBIN-HAPTOGLOBIN-BINDING PROTEIN 1-RELATED"/>
    <property type="match status" value="1"/>
</dbReference>
<dbReference type="GO" id="GO:0009279">
    <property type="term" value="C:cell outer membrane"/>
    <property type="evidence" value="ECO:0007669"/>
    <property type="project" value="UniProtKB-SubCell"/>
</dbReference>
<reference evidence="16" key="1">
    <citation type="submission" date="2016-08" db="EMBL/GenBank/DDBJ databases">
        <authorList>
            <person name="Seilhamer J.J."/>
        </authorList>
    </citation>
    <scope>NUCLEOTIDE SEQUENCE</scope>
    <source>
        <strain evidence="16">86</strain>
    </source>
</reference>
<dbReference type="InterPro" id="IPR039426">
    <property type="entry name" value="TonB-dep_rcpt-like"/>
</dbReference>